<keyword evidence="2" id="KW-1185">Reference proteome</keyword>
<name>A0ABQ8T227_PERAM</name>
<organism evidence="1 2">
    <name type="scientific">Periplaneta americana</name>
    <name type="common">American cockroach</name>
    <name type="synonym">Blatta americana</name>
    <dbReference type="NCBI Taxonomy" id="6978"/>
    <lineage>
        <taxon>Eukaryota</taxon>
        <taxon>Metazoa</taxon>
        <taxon>Ecdysozoa</taxon>
        <taxon>Arthropoda</taxon>
        <taxon>Hexapoda</taxon>
        <taxon>Insecta</taxon>
        <taxon>Pterygota</taxon>
        <taxon>Neoptera</taxon>
        <taxon>Polyneoptera</taxon>
        <taxon>Dictyoptera</taxon>
        <taxon>Blattodea</taxon>
        <taxon>Blattoidea</taxon>
        <taxon>Blattidae</taxon>
        <taxon>Blattinae</taxon>
        <taxon>Periplaneta</taxon>
    </lineage>
</organism>
<protein>
    <submittedName>
        <fullName evidence="1">Uncharacterized protein</fullName>
    </submittedName>
</protein>
<proteinExistence type="predicted"/>
<sequence>MPFNPVKCGTSNVQPHVTPEDIAALPKYAEIAEQRAGRIRRMTSQSTEHAGHWCKRSIPRESEKFGSQARARHGSRYCDPDCDTHAWVEQMKNIGRNPLGRLKKSGFMARSLNEDSLTKEEHLEWPCDPIQAKEGRRHVSQRFNSLIVPNIINVTVQATGVAQSVKVLVCRSEVALGSGANEKSHLEELEVVGLMIEERSTISSFLV</sequence>
<dbReference type="Proteomes" id="UP001148838">
    <property type="component" value="Unassembled WGS sequence"/>
</dbReference>
<dbReference type="EMBL" id="JAJSOF020000017">
    <property type="protein sequence ID" value="KAJ4440043.1"/>
    <property type="molecule type" value="Genomic_DNA"/>
</dbReference>
<reference evidence="1 2" key="1">
    <citation type="journal article" date="2022" name="Allergy">
        <title>Genome assembly and annotation of Periplaneta americana reveal a comprehensive cockroach allergen profile.</title>
        <authorList>
            <person name="Wang L."/>
            <person name="Xiong Q."/>
            <person name="Saelim N."/>
            <person name="Wang L."/>
            <person name="Nong W."/>
            <person name="Wan A.T."/>
            <person name="Shi M."/>
            <person name="Liu X."/>
            <person name="Cao Q."/>
            <person name="Hui J.H.L."/>
            <person name="Sookrung N."/>
            <person name="Leung T.F."/>
            <person name="Tungtrongchitr A."/>
            <person name="Tsui S.K.W."/>
        </authorList>
    </citation>
    <scope>NUCLEOTIDE SEQUENCE [LARGE SCALE GENOMIC DNA]</scope>
    <source>
        <strain evidence="1">PWHHKU_190912</strain>
    </source>
</reference>
<evidence type="ECO:0000313" key="2">
    <source>
        <dbReference type="Proteomes" id="UP001148838"/>
    </source>
</evidence>
<gene>
    <name evidence="1" type="ORF">ANN_08174</name>
</gene>
<comment type="caution">
    <text evidence="1">The sequence shown here is derived from an EMBL/GenBank/DDBJ whole genome shotgun (WGS) entry which is preliminary data.</text>
</comment>
<evidence type="ECO:0000313" key="1">
    <source>
        <dbReference type="EMBL" id="KAJ4440043.1"/>
    </source>
</evidence>
<accession>A0ABQ8T227</accession>